<dbReference type="Proteomes" id="UP001151760">
    <property type="component" value="Unassembled WGS sequence"/>
</dbReference>
<proteinExistence type="predicted"/>
<reference evidence="2" key="1">
    <citation type="journal article" date="2022" name="Int. J. Mol. Sci.">
        <title>Draft Genome of Tanacetum Coccineum: Genomic Comparison of Closely Related Tanacetum-Family Plants.</title>
        <authorList>
            <person name="Yamashiro T."/>
            <person name="Shiraishi A."/>
            <person name="Nakayama K."/>
            <person name="Satake H."/>
        </authorList>
    </citation>
    <scope>NUCLEOTIDE SEQUENCE</scope>
</reference>
<reference evidence="2" key="2">
    <citation type="submission" date="2022-01" db="EMBL/GenBank/DDBJ databases">
        <authorList>
            <person name="Yamashiro T."/>
            <person name="Shiraishi A."/>
            <person name="Satake H."/>
            <person name="Nakayama K."/>
        </authorList>
    </citation>
    <scope>NUCLEOTIDE SEQUENCE</scope>
</reference>
<feature type="region of interest" description="Disordered" evidence="1">
    <location>
        <begin position="1"/>
        <end position="119"/>
    </location>
</feature>
<feature type="compositionally biased region" description="Basic residues" evidence="1">
    <location>
        <begin position="1"/>
        <end position="15"/>
    </location>
</feature>
<accession>A0ABQ5GGJ5</accession>
<evidence type="ECO:0000256" key="1">
    <source>
        <dbReference type="SAM" id="MobiDB-lite"/>
    </source>
</evidence>
<keyword evidence="3" id="KW-1185">Reference proteome</keyword>
<gene>
    <name evidence="2" type="ORF">Tco_1040807</name>
</gene>
<dbReference type="EMBL" id="BQNB010018410">
    <property type="protein sequence ID" value="GJT74082.1"/>
    <property type="molecule type" value="Genomic_DNA"/>
</dbReference>
<evidence type="ECO:0000313" key="2">
    <source>
        <dbReference type="EMBL" id="GJT74082.1"/>
    </source>
</evidence>
<organism evidence="2 3">
    <name type="scientific">Tanacetum coccineum</name>
    <dbReference type="NCBI Taxonomy" id="301880"/>
    <lineage>
        <taxon>Eukaryota</taxon>
        <taxon>Viridiplantae</taxon>
        <taxon>Streptophyta</taxon>
        <taxon>Embryophyta</taxon>
        <taxon>Tracheophyta</taxon>
        <taxon>Spermatophyta</taxon>
        <taxon>Magnoliopsida</taxon>
        <taxon>eudicotyledons</taxon>
        <taxon>Gunneridae</taxon>
        <taxon>Pentapetalae</taxon>
        <taxon>asterids</taxon>
        <taxon>campanulids</taxon>
        <taxon>Asterales</taxon>
        <taxon>Asteraceae</taxon>
        <taxon>Asteroideae</taxon>
        <taxon>Anthemideae</taxon>
        <taxon>Anthemidinae</taxon>
        <taxon>Tanacetum</taxon>
    </lineage>
</organism>
<protein>
    <submittedName>
        <fullName evidence="2">Uncharacterized protein</fullName>
    </submittedName>
</protein>
<evidence type="ECO:0000313" key="3">
    <source>
        <dbReference type="Proteomes" id="UP001151760"/>
    </source>
</evidence>
<sequence>MGPFMNKRRKQMHYKRVNDEAEANAPPKVLRKDHVSSSAHSAYGGKSLVAMGLGAGSISSTPSAHGAPTTAKSVSDPDPLSNTNKSYVPHHVDADLPRKRLPRSLPNMLLPRRLTSSSP</sequence>
<comment type="caution">
    <text evidence="2">The sequence shown here is derived from an EMBL/GenBank/DDBJ whole genome shotgun (WGS) entry which is preliminary data.</text>
</comment>
<name>A0ABQ5GGJ5_9ASTR</name>